<name>A0A084G7A9_PSEDA</name>
<dbReference type="EMBL" id="JOWA01000095">
    <property type="protein sequence ID" value="KEZ43221.1"/>
    <property type="molecule type" value="Genomic_DNA"/>
</dbReference>
<dbReference type="AlphaFoldDB" id="A0A084G7A9"/>
<sequence>MTAQTVKLEEDNLNVAAHIMREGGCVTSGSLRYVRRIRLSAGAPGRSRTSRHVSGLLFEYHNSERDSIVGQWFEEIDSMELGNGDYVVHIRVWYTQEAHPQNTLRENNGKVVGITLSTLRGVSKQKLLEEPKDLLCLDYYANPLEEMSGLVWSFNYSFDHVQVIRQTAPLTRPLQFDNTHPMEPRESHDLRRFLWAEHDANGKKVLVSTIEAFFYAEQLTGLKFIYGNFERSMGSLNGERVAIHLAALEVIVAIDVCVSAWSGPRGDVLVFHTNKRKNLFMHHSSTEMEGGQPRHFTRFITGRSSAELPPNLSDHSSSLVSVVHETEADLQECVGIWAMPATFPRARPEVHHIGPIYI</sequence>
<dbReference type="RefSeq" id="XP_016643020.1">
    <property type="nucleotide sequence ID" value="XM_016787345.1"/>
</dbReference>
<evidence type="ECO:0000313" key="2">
    <source>
        <dbReference type="Proteomes" id="UP000028545"/>
    </source>
</evidence>
<evidence type="ECO:0000313" key="1">
    <source>
        <dbReference type="EMBL" id="KEZ43221.1"/>
    </source>
</evidence>
<proteinExistence type="predicted"/>
<organism evidence="1 2">
    <name type="scientific">Pseudallescheria apiosperma</name>
    <name type="common">Scedosporium apiospermum</name>
    <dbReference type="NCBI Taxonomy" id="563466"/>
    <lineage>
        <taxon>Eukaryota</taxon>
        <taxon>Fungi</taxon>
        <taxon>Dikarya</taxon>
        <taxon>Ascomycota</taxon>
        <taxon>Pezizomycotina</taxon>
        <taxon>Sordariomycetes</taxon>
        <taxon>Hypocreomycetidae</taxon>
        <taxon>Microascales</taxon>
        <taxon>Microascaceae</taxon>
        <taxon>Scedosporium</taxon>
    </lineage>
</organism>
<dbReference type="HOGENOM" id="CLU_774227_0_0_1"/>
<dbReference type="OrthoDB" id="5273847at2759"/>
<accession>A0A084G7A9</accession>
<dbReference type="VEuPathDB" id="FungiDB:SAPIO_CDS4898"/>
<reference evidence="1 2" key="1">
    <citation type="journal article" date="2014" name="Genome Announc.">
        <title>Draft genome sequence of the pathogenic fungus Scedosporium apiospermum.</title>
        <authorList>
            <person name="Vandeputte P."/>
            <person name="Ghamrawi S."/>
            <person name="Rechenmann M."/>
            <person name="Iltis A."/>
            <person name="Giraud S."/>
            <person name="Fleury M."/>
            <person name="Thornton C."/>
            <person name="Delhaes L."/>
            <person name="Meyer W."/>
            <person name="Papon N."/>
            <person name="Bouchara J.P."/>
        </authorList>
    </citation>
    <scope>NUCLEOTIDE SEQUENCE [LARGE SCALE GENOMIC DNA]</scope>
    <source>
        <strain evidence="1 2">IHEM 14462</strain>
    </source>
</reference>
<dbReference type="GeneID" id="27723970"/>
<gene>
    <name evidence="1" type="ORF">SAPIO_CDS4898</name>
</gene>
<comment type="caution">
    <text evidence="1">The sequence shown here is derived from an EMBL/GenBank/DDBJ whole genome shotgun (WGS) entry which is preliminary data.</text>
</comment>
<dbReference type="Proteomes" id="UP000028545">
    <property type="component" value="Unassembled WGS sequence"/>
</dbReference>
<dbReference type="KEGG" id="sapo:SAPIO_CDS4898"/>
<protein>
    <submittedName>
        <fullName evidence="1">Uncharacterized protein</fullName>
    </submittedName>
</protein>
<keyword evidence="2" id="KW-1185">Reference proteome</keyword>